<keyword evidence="3" id="KW-1185">Reference proteome</keyword>
<dbReference type="Gene3D" id="3.20.20.450">
    <property type="entry name" value="EAL domain"/>
    <property type="match status" value="1"/>
</dbReference>
<accession>A0A511YTL1</accession>
<feature type="domain" description="EAL" evidence="1">
    <location>
        <begin position="1"/>
        <end position="232"/>
    </location>
</feature>
<organism evidence="2 3">
    <name type="scientific">Actinotalea fermentans</name>
    <dbReference type="NCBI Taxonomy" id="43671"/>
    <lineage>
        <taxon>Bacteria</taxon>
        <taxon>Bacillati</taxon>
        <taxon>Actinomycetota</taxon>
        <taxon>Actinomycetes</taxon>
        <taxon>Micrococcales</taxon>
        <taxon>Cellulomonadaceae</taxon>
        <taxon>Actinotalea</taxon>
    </lineage>
</organism>
<dbReference type="SMART" id="SM00052">
    <property type="entry name" value="EAL"/>
    <property type="match status" value="1"/>
</dbReference>
<dbReference type="Pfam" id="PF00563">
    <property type="entry name" value="EAL"/>
    <property type="match status" value="1"/>
</dbReference>
<dbReference type="EMBL" id="BJYK01000001">
    <property type="protein sequence ID" value="GEN78537.1"/>
    <property type="molecule type" value="Genomic_DNA"/>
</dbReference>
<dbReference type="GO" id="GO:0071111">
    <property type="term" value="F:cyclic-guanylate-specific phosphodiesterase activity"/>
    <property type="evidence" value="ECO:0007669"/>
    <property type="project" value="InterPro"/>
</dbReference>
<protein>
    <recommendedName>
        <fullName evidence="1">EAL domain-containing protein</fullName>
    </recommendedName>
</protein>
<dbReference type="PROSITE" id="PS50883">
    <property type="entry name" value="EAL"/>
    <property type="match status" value="1"/>
</dbReference>
<evidence type="ECO:0000313" key="2">
    <source>
        <dbReference type="EMBL" id="GEN78537.1"/>
    </source>
</evidence>
<dbReference type="PANTHER" id="PTHR33121:SF70">
    <property type="entry name" value="SIGNALING PROTEIN YKOW"/>
    <property type="match status" value="1"/>
</dbReference>
<dbReference type="AlphaFoldDB" id="A0A511YTL1"/>
<gene>
    <name evidence="2" type="ORF">AFE02nite_02710</name>
</gene>
<evidence type="ECO:0000259" key="1">
    <source>
        <dbReference type="PROSITE" id="PS50883"/>
    </source>
</evidence>
<dbReference type="PANTHER" id="PTHR33121">
    <property type="entry name" value="CYCLIC DI-GMP PHOSPHODIESTERASE PDEF"/>
    <property type="match status" value="1"/>
</dbReference>
<dbReference type="CDD" id="cd01948">
    <property type="entry name" value="EAL"/>
    <property type="match status" value="1"/>
</dbReference>
<sequence length="258" mass="28057">MLSALAVDQVHVDGGFVHPRAQAGSHVFVGRQGILDATGSVHGYEFLYRAGRQNSLRVDTWPAPAQDRATLRVLQALFTPTGVRSLAADAHVFVNFTRSFLVGDLPVPDEPERLVIEVVESVRTDAAVLAGVRRLRERGFRIAIDDFVGLTSQVALLPYADYVKVDCRDLFARGPALATLAASTGARLVAERIETAAELEACRALGFRLFQGFHLDTTLVLNRTPVPSLRTERPALRIVDAPRQRPGTAADTVRLAAL</sequence>
<dbReference type="Proteomes" id="UP000321484">
    <property type="component" value="Unassembled WGS sequence"/>
</dbReference>
<proteinExistence type="predicted"/>
<dbReference type="SUPFAM" id="SSF141868">
    <property type="entry name" value="EAL domain-like"/>
    <property type="match status" value="1"/>
</dbReference>
<name>A0A511YTL1_9CELL</name>
<evidence type="ECO:0000313" key="3">
    <source>
        <dbReference type="Proteomes" id="UP000321484"/>
    </source>
</evidence>
<dbReference type="InterPro" id="IPR001633">
    <property type="entry name" value="EAL_dom"/>
</dbReference>
<comment type="caution">
    <text evidence="2">The sequence shown here is derived from an EMBL/GenBank/DDBJ whole genome shotgun (WGS) entry which is preliminary data.</text>
</comment>
<dbReference type="InterPro" id="IPR050706">
    <property type="entry name" value="Cyclic-di-GMP_PDE-like"/>
</dbReference>
<reference evidence="2 3" key="1">
    <citation type="submission" date="2019-07" db="EMBL/GenBank/DDBJ databases">
        <title>Whole genome shotgun sequence of Actinotalea fermentans NBRC 105374.</title>
        <authorList>
            <person name="Hosoyama A."/>
            <person name="Uohara A."/>
            <person name="Ohji S."/>
            <person name="Ichikawa N."/>
        </authorList>
    </citation>
    <scope>NUCLEOTIDE SEQUENCE [LARGE SCALE GENOMIC DNA]</scope>
    <source>
        <strain evidence="2 3">NBRC 105374</strain>
    </source>
</reference>
<dbReference type="InterPro" id="IPR035919">
    <property type="entry name" value="EAL_sf"/>
</dbReference>